<dbReference type="EMBL" id="CAJVCH010030219">
    <property type="protein sequence ID" value="CAG7708943.1"/>
    <property type="molecule type" value="Genomic_DNA"/>
</dbReference>
<dbReference type="CDD" id="cd19501">
    <property type="entry name" value="RecA-like_FtsH"/>
    <property type="match status" value="1"/>
</dbReference>
<dbReference type="PANTHER" id="PTHR23076:SF97">
    <property type="entry name" value="ATP-DEPENDENT ZINC METALLOPROTEASE YME1L1"/>
    <property type="match status" value="1"/>
</dbReference>
<evidence type="ECO:0000256" key="5">
    <source>
        <dbReference type="ARBA" id="ARBA00010550"/>
    </source>
</evidence>
<dbReference type="SMART" id="SM00382">
    <property type="entry name" value="AAA"/>
    <property type="match status" value="1"/>
</dbReference>
<feature type="transmembrane region" description="Helical" evidence="16">
    <location>
        <begin position="201"/>
        <end position="224"/>
    </location>
</feature>
<keyword evidence="8" id="KW-0547">Nucleotide-binding</keyword>
<dbReference type="InterPro" id="IPR041569">
    <property type="entry name" value="AAA_lid_3"/>
</dbReference>
<keyword evidence="14 16" id="KW-0472">Membrane</keyword>
<dbReference type="InterPro" id="IPR003593">
    <property type="entry name" value="AAA+_ATPase"/>
</dbReference>
<dbReference type="PROSITE" id="PS00674">
    <property type="entry name" value="AAA"/>
    <property type="match status" value="1"/>
</dbReference>
<evidence type="ECO:0000256" key="7">
    <source>
        <dbReference type="ARBA" id="ARBA00022723"/>
    </source>
</evidence>
<dbReference type="Pfam" id="PF00004">
    <property type="entry name" value="AAA"/>
    <property type="match status" value="1"/>
</dbReference>
<evidence type="ECO:0000313" key="18">
    <source>
        <dbReference type="EMBL" id="CAG7708943.1"/>
    </source>
</evidence>
<feature type="domain" description="AAA+ ATPase" evidence="17">
    <location>
        <begin position="276"/>
        <end position="413"/>
    </location>
</feature>
<dbReference type="InterPro" id="IPR005936">
    <property type="entry name" value="FtsH"/>
</dbReference>
<dbReference type="GO" id="GO:0046872">
    <property type="term" value="F:metal ion binding"/>
    <property type="evidence" value="ECO:0007669"/>
    <property type="project" value="UniProtKB-KW"/>
</dbReference>
<organism evidence="18 19">
    <name type="scientific">Allacma fusca</name>
    <dbReference type="NCBI Taxonomy" id="39272"/>
    <lineage>
        <taxon>Eukaryota</taxon>
        <taxon>Metazoa</taxon>
        <taxon>Ecdysozoa</taxon>
        <taxon>Arthropoda</taxon>
        <taxon>Hexapoda</taxon>
        <taxon>Collembola</taxon>
        <taxon>Symphypleona</taxon>
        <taxon>Sminthuridae</taxon>
        <taxon>Allacma</taxon>
    </lineage>
</organism>
<evidence type="ECO:0000256" key="14">
    <source>
        <dbReference type="ARBA" id="ARBA00023136"/>
    </source>
</evidence>
<dbReference type="PANTHER" id="PTHR23076">
    <property type="entry name" value="METALLOPROTEASE M41 FTSH"/>
    <property type="match status" value="1"/>
</dbReference>
<dbReference type="HAMAP" id="MF_01458">
    <property type="entry name" value="FtsH"/>
    <property type="match status" value="1"/>
</dbReference>
<dbReference type="GO" id="GO:0016887">
    <property type="term" value="F:ATP hydrolysis activity"/>
    <property type="evidence" value="ECO:0007669"/>
    <property type="project" value="InterPro"/>
</dbReference>
<comment type="similarity">
    <text evidence="5">In the N-terminal section; belongs to the AAA ATPase family.</text>
</comment>
<dbReference type="InterPro" id="IPR003959">
    <property type="entry name" value="ATPase_AAA_core"/>
</dbReference>
<dbReference type="GO" id="GO:0004176">
    <property type="term" value="F:ATP-dependent peptidase activity"/>
    <property type="evidence" value="ECO:0007669"/>
    <property type="project" value="InterPro"/>
</dbReference>
<dbReference type="FunFam" id="1.10.8.60:FF:000001">
    <property type="entry name" value="ATP-dependent zinc metalloprotease FtsH"/>
    <property type="match status" value="1"/>
</dbReference>
<keyword evidence="10" id="KW-0862">Zinc</keyword>
<evidence type="ECO:0000256" key="12">
    <source>
        <dbReference type="ARBA" id="ARBA00023049"/>
    </source>
</evidence>
<dbReference type="FunFam" id="3.40.50.300:FF:000175">
    <property type="entry name" value="ATP-dependent zinc metalloprotease FTSH 4"/>
    <property type="match status" value="1"/>
</dbReference>
<keyword evidence="7" id="KW-0479">Metal-binding</keyword>
<evidence type="ECO:0000256" key="13">
    <source>
        <dbReference type="ARBA" id="ARBA00023128"/>
    </source>
</evidence>
<dbReference type="AlphaFoldDB" id="A0A8J2JW19"/>
<dbReference type="InterPro" id="IPR003960">
    <property type="entry name" value="ATPase_AAA_CS"/>
</dbReference>
<dbReference type="Proteomes" id="UP000708208">
    <property type="component" value="Unassembled WGS sequence"/>
</dbReference>
<dbReference type="FunFam" id="1.20.58.760:FF:000002">
    <property type="entry name" value="ATP-dependent zinc metalloprotease FtsH"/>
    <property type="match status" value="1"/>
</dbReference>
<comment type="similarity">
    <text evidence="4">In the C-terminal section; belongs to the peptidase M41 family.</text>
</comment>
<evidence type="ECO:0000256" key="15">
    <source>
        <dbReference type="SAM" id="MobiDB-lite"/>
    </source>
</evidence>
<evidence type="ECO:0000259" key="17">
    <source>
        <dbReference type="SMART" id="SM00382"/>
    </source>
</evidence>
<keyword evidence="9" id="KW-0378">Hydrolase</keyword>
<reference evidence="18" key="1">
    <citation type="submission" date="2021-06" db="EMBL/GenBank/DDBJ databases">
        <authorList>
            <person name="Hodson N. C."/>
            <person name="Mongue J. A."/>
            <person name="Jaron S. K."/>
        </authorList>
    </citation>
    <scope>NUCLEOTIDE SEQUENCE</scope>
</reference>
<evidence type="ECO:0000256" key="2">
    <source>
        <dbReference type="ARBA" id="ARBA00004173"/>
    </source>
</evidence>
<dbReference type="OrthoDB" id="1413014at2759"/>
<dbReference type="GO" id="GO:0005743">
    <property type="term" value="C:mitochondrial inner membrane"/>
    <property type="evidence" value="ECO:0007669"/>
    <property type="project" value="TreeGrafter"/>
</dbReference>
<evidence type="ECO:0000256" key="3">
    <source>
        <dbReference type="ARBA" id="ARBA00004370"/>
    </source>
</evidence>
<dbReference type="Pfam" id="PF17862">
    <property type="entry name" value="AAA_lid_3"/>
    <property type="match status" value="1"/>
</dbReference>
<feature type="compositionally biased region" description="Polar residues" evidence="15">
    <location>
        <begin position="41"/>
        <end position="53"/>
    </location>
</feature>
<evidence type="ECO:0000256" key="11">
    <source>
        <dbReference type="ARBA" id="ARBA00022840"/>
    </source>
</evidence>
<keyword evidence="6" id="KW-0645">Protease</keyword>
<dbReference type="InterPro" id="IPR000642">
    <property type="entry name" value="Peptidase_M41"/>
</dbReference>
<comment type="caution">
    <text evidence="18">The sequence shown here is derived from an EMBL/GenBank/DDBJ whole genome shotgun (WGS) entry which is preliminary data.</text>
</comment>
<keyword evidence="11" id="KW-0067">ATP-binding</keyword>
<dbReference type="GO" id="GO:0007005">
    <property type="term" value="P:mitochondrion organization"/>
    <property type="evidence" value="ECO:0007669"/>
    <property type="project" value="TreeGrafter"/>
</dbReference>
<dbReference type="Pfam" id="PF01434">
    <property type="entry name" value="Peptidase_M41"/>
    <property type="match status" value="1"/>
</dbReference>
<evidence type="ECO:0000256" key="9">
    <source>
        <dbReference type="ARBA" id="ARBA00022801"/>
    </source>
</evidence>
<keyword evidence="16" id="KW-1133">Transmembrane helix</keyword>
<keyword evidence="13" id="KW-0496">Mitochondrion</keyword>
<comment type="subcellular location">
    <subcellularLocation>
        <location evidence="3">Membrane</location>
    </subcellularLocation>
    <subcellularLocation>
        <location evidence="2">Mitochondrion</location>
    </subcellularLocation>
</comment>
<evidence type="ECO:0000256" key="8">
    <source>
        <dbReference type="ARBA" id="ARBA00022741"/>
    </source>
</evidence>
<comment type="cofactor">
    <cofactor evidence="1">
        <name>Zn(2+)</name>
        <dbReference type="ChEBI" id="CHEBI:29105"/>
    </cofactor>
</comment>
<evidence type="ECO:0000256" key="1">
    <source>
        <dbReference type="ARBA" id="ARBA00001947"/>
    </source>
</evidence>
<protein>
    <recommendedName>
        <fullName evidence="17">AAA+ ATPase domain-containing protein</fullName>
    </recommendedName>
</protein>
<dbReference type="GO" id="GO:0006515">
    <property type="term" value="P:protein quality control for misfolded or incompletely synthesized proteins"/>
    <property type="evidence" value="ECO:0007669"/>
    <property type="project" value="TreeGrafter"/>
</dbReference>
<name>A0A8J2JW19_9HEXA</name>
<evidence type="ECO:0000256" key="6">
    <source>
        <dbReference type="ARBA" id="ARBA00022670"/>
    </source>
</evidence>
<evidence type="ECO:0000313" key="19">
    <source>
        <dbReference type="Proteomes" id="UP000708208"/>
    </source>
</evidence>
<evidence type="ECO:0000256" key="16">
    <source>
        <dbReference type="SAM" id="Phobius"/>
    </source>
</evidence>
<feature type="region of interest" description="Disordered" evidence="15">
    <location>
        <begin position="41"/>
        <end position="69"/>
    </location>
</feature>
<sequence>MQTIQNQAVLLTLSPNTAVSSWTKIVLNLHNKLKITIAEVSPTSSGNSSVRQSQPHHHKLEDNSSQSTPSLLNNGFTYYKSNGSFDLDKRAGAIQRSFLGTSANIRVSARTFRTMRDKKAEQARNPSLFARLKNRFLPPAAASASPGTSPDKLSALLKDLPPTEANKLKIAFAEGYTAANPSTAGKTEGRAAKYLRHFQQILSVAVLTALLYSILSSFTGGGVFRVSVGNGNQVLPEDINVTFDDVKGVDEAKNELQEVVEFLRNPDKFATLGGKLPKGVLLVGPPGTGKTLLARAVAGEASVPFFHAAGPEFDEILVGQGARRVRDLFKAAKAKAPCVIFIDEIDSIGSARTNSVLHPYANQTINQLLSEMDGFRQNEGVIVLGATNRRDDLDKALLRPGRFDVEVQVPPPDVKGRTEIIEYYLGKVKRSGDVDVDAIARGTTGFTGADLENMINQAALRAAIEGADSVGKKHLEFARDKAIMGVERKSMVMDDETKWITAYHEGGHALVAMFTKEATPLHKVTIIPRGHSLGHTSFLPDKERYGQTRAQLLATMDTAMGGRAAEELLYGIDKVTTGASQDLDTATQIATNMVKTYGMSEKAGLRTIGDNPRALVATNDLGPSTNEMIDNEIKRLLQESYDRAKKILSQHSKEHKALAEALMKYETLDAEDVKGLLLDGLPTRLLNSQGGGSFPSPKVNTSKKLSRGKMVPVCEIKPWRQIKVF</sequence>
<dbReference type="GO" id="GO:0005524">
    <property type="term" value="F:ATP binding"/>
    <property type="evidence" value="ECO:0007669"/>
    <property type="project" value="UniProtKB-KW"/>
</dbReference>
<keyword evidence="19" id="KW-1185">Reference proteome</keyword>
<evidence type="ECO:0000256" key="10">
    <source>
        <dbReference type="ARBA" id="ARBA00022833"/>
    </source>
</evidence>
<keyword evidence="16" id="KW-0812">Transmembrane</keyword>
<accession>A0A8J2JW19</accession>
<evidence type="ECO:0000256" key="4">
    <source>
        <dbReference type="ARBA" id="ARBA00010044"/>
    </source>
</evidence>
<keyword evidence="12" id="KW-0482">Metalloprotease</keyword>
<dbReference type="NCBIfam" id="TIGR01241">
    <property type="entry name" value="FtsH_fam"/>
    <property type="match status" value="1"/>
</dbReference>
<dbReference type="GO" id="GO:0004222">
    <property type="term" value="F:metalloendopeptidase activity"/>
    <property type="evidence" value="ECO:0007669"/>
    <property type="project" value="InterPro"/>
</dbReference>
<proteinExistence type="inferred from homology"/>
<gene>
    <name evidence="18" type="ORF">AFUS01_LOCUS4796</name>
</gene>